<keyword evidence="1" id="KW-1133">Transmembrane helix</keyword>
<dbReference type="GeneID" id="19317905"/>
<organism evidence="2 3">
    <name type="scientific">Pseudozyma flocculosa PF-1</name>
    <dbReference type="NCBI Taxonomy" id="1277687"/>
    <lineage>
        <taxon>Eukaryota</taxon>
        <taxon>Fungi</taxon>
        <taxon>Dikarya</taxon>
        <taxon>Basidiomycota</taxon>
        <taxon>Ustilaginomycotina</taxon>
        <taxon>Ustilaginomycetes</taxon>
        <taxon>Ustilaginales</taxon>
        <taxon>Ustilaginaceae</taxon>
        <taxon>Pseudozyma</taxon>
    </lineage>
</organism>
<keyword evidence="1" id="KW-0812">Transmembrane</keyword>
<dbReference type="EMBL" id="KE361634">
    <property type="protein sequence ID" value="EPQ28494.1"/>
    <property type="molecule type" value="Genomic_DNA"/>
</dbReference>
<sequence length="160" mass="17753">MDNWKPYLHTSLFGTFPEGGEPFLFPSFIVDSTGTYLGSAVFTFAMGLAERLITSLLDSTPSHRPGRSRPYLRTLLFFLATLLRYLLMIISMGMDWFLLLTIVSSLSLGQLLIELRRSNAQSGAGQGGSRARGDHVLLREVEIDDADADDAEDEHKALAR</sequence>
<reference evidence="2 3" key="1">
    <citation type="journal article" date="2013" name="Plant Cell">
        <title>The transition from a phytopathogenic smut ancestor to an anamorphic biocontrol agent deciphered by comparative whole-genome analysis.</title>
        <authorList>
            <person name="Lefebvre F."/>
            <person name="Joly D.L."/>
            <person name="Labbe C."/>
            <person name="Teichmann B."/>
            <person name="Linning R."/>
            <person name="Belzile F."/>
            <person name="Bakkeren G."/>
            <person name="Belanger R.R."/>
        </authorList>
    </citation>
    <scope>NUCLEOTIDE SEQUENCE [LARGE SCALE GENOMIC DNA]</scope>
    <source>
        <strain evidence="2 3">PF-1</strain>
    </source>
</reference>
<accession>A0A061H7T2</accession>
<evidence type="ECO:0000256" key="1">
    <source>
        <dbReference type="SAM" id="Phobius"/>
    </source>
</evidence>
<gene>
    <name evidence="2" type="ORF">PFL1_03797</name>
</gene>
<evidence type="ECO:0000313" key="3">
    <source>
        <dbReference type="Proteomes" id="UP000053664"/>
    </source>
</evidence>
<evidence type="ECO:0000313" key="2">
    <source>
        <dbReference type="EMBL" id="EPQ28494.1"/>
    </source>
</evidence>
<dbReference type="OrthoDB" id="2556367at2759"/>
<feature type="transmembrane region" description="Helical" evidence="1">
    <location>
        <begin position="23"/>
        <end position="49"/>
    </location>
</feature>
<dbReference type="eggNOG" id="ENOG502SC5J">
    <property type="taxonomic scope" value="Eukaryota"/>
</dbReference>
<feature type="transmembrane region" description="Helical" evidence="1">
    <location>
        <begin position="70"/>
        <end position="90"/>
    </location>
</feature>
<dbReference type="Proteomes" id="UP000053664">
    <property type="component" value="Unassembled WGS sequence"/>
</dbReference>
<dbReference type="AlphaFoldDB" id="A0A061H7T2"/>
<dbReference type="RefSeq" id="XP_007879512.1">
    <property type="nucleotide sequence ID" value="XM_007881321.1"/>
</dbReference>
<protein>
    <recommendedName>
        <fullName evidence="4">Copper transporter</fullName>
    </recommendedName>
</protein>
<keyword evidence="1" id="KW-0472">Membrane</keyword>
<name>A0A061H7T2_9BASI</name>
<dbReference type="KEGG" id="pfp:PFL1_03797"/>
<feature type="transmembrane region" description="Helical" evidence="1">
    <location>
        <begin position="96"/>
        <end position="113"/>
    </location>
</feature>
<evidence type="ECO:0008006" key="4">
    <source>
        <dbReference type="Google" id="ProtNLM"/>
    </source>
</evidence>
<proteinExistence type="predicted"/>
<dbReference type="HOGENOM" id="CLU_1768897_0_0_1"/>